<organism evidence="2 3">
    <name type="scientific">Fodinibacter luteus</name>
    <dbReference type="NCBI Taxonomy" id="552064"/>
    <lineage>
        <taxon>Bacteria</taxon>
        <taxon>Bacillati</taxon>
        <taxon>Actinomycetota</taxon>
        <taxon>Actinomycetes</taxon>
        <taxon>Micrococcales</taxon>
        <taxon>Intrasporangiaceae</taxon>
        <taxon>Fodinibacter (ex Wang et al. 2009)</taxon>
    </lineage>
</organism>
<proteinExistence type="predicted"/>
<evidence type="ECO:0000313" key="2">
    <source>
        <dbReference type="EMBL" id="GAA4397849.1"/>
    </source>
</evidence>
<gene>
    <name evidence="2" type="ORF">GCM10023168_03250</name>
</gene>
<keyword evidence="3" id="KW-1185">Reference proteome</keyword>
<feature type="domain" description="HTH marR-type" evidence="1">
    <location>
        <begin position="199"/>
        <end position="296"/>
    </location>
</feature>
<dbReference type="Gene3D" id="1.10.10.10">
    <property type="entry name" value="Winged helix-like DNA-binding domain superfamily/Winged helix DNA-binding domain"/>
    <property type="match status" value="2"/>
</dbReference>
<dbReference type="SUPFAM" id="SSF46785">
    <property type="entry name" value="Winged helix' DNA-binding domain"/>
    <property type="match status" value="2"/>
</dbReference>
<dbReference type="InterPro" id="IPR036390">
    <property type="entry name" value="WH_DNA-bd_sf"/>
</dbReference>
<accession>A0ABP8JYX2</accession>
<dbReference type="PANTHER" id="PTHR33164">
    <property type="entry name" value="TRANSCRIPTIONAL REGULATOR, MARR FAMILY"/>
    <property type="match status" value="1"/>
</dbReference>
<reference evidence="3" key="1">
    <citation type="journal article" date="2019" name="Int. J. Syst. Evol. Microbiol.">
        <title>The Global Catalogue of Microorganisms (GCM) 10K type strain sequencing project: providing services to taxonomists for standard genome sequencing and annotation.</title>
        <authorList>
            <consortium name="The Broad Institute Genomics Platform"/>
            <consortium name="The Broad Institute Genome Sequencing Center for Infectious Disease"/>
            <person name="Wu L."/>
            <person name="Ma J."/>
        </authorList>
    </citation>
    <scope>NUCLEOTIDE SEQUENCE [LARGE SCALE GENOMIC DNA]</scope>
    <source>
        <strain evidence="3">JCM 17809</strain>
    </source>
</reference>
<protein>
    <recommendedName>
        <fullName evidence="1">HTH marR-type domain-containing protein</fullName>
    </recommendedName>
</protein>
<dbReference type="Proteomes" id="UP001500945">
    <property type="component" value="Unassembled WGS sequence"/>
</dbReference>
<evidence type="ECO:0000259" key="1">
    <source>
        <dbReference type="SMART" id="SM00347"/>
    </source>
</evidence>
<dbReference type="InterPro" id="IPR039422">
    <property type="entry name" value="MarR/SlyA-like"/>
</dbReference>
<feature type="domain" description="HTH marR-type" evidence="1">
    <location>
        <begin position="62"/>
        <end position="161"/>
    </location>
</feature>
<name>A0ABP8JYX2_9MICO</name>
<evidence type="ECO:0000313" key="3">
    <source>
        <dbReference type="Proteomes" id="UP001500945"/>
    </source>
</evidence>
<dbReference type="InterPro" id="IPR036388">
    <property type="entry name" value="WH-like_DNA-bd_sf"/>
</dbReference>
<dbReference type="EMBL" id="BAABGM010000001">
    <property type="protein sequence ID" value="GAA4397849.1"/>
    <property type="molecule type" value="Genomic_DNA"/>
</dbReference>
<dbReference type="SMART" id="SM00347">
    <property type="entry name" value="HTH_MARR"/>
    <property type="match status" value="2"/>
</dbReference>
<dbReference type="PANTHER" id="PTHR33164:SF43">
    <property type="entry name" value="HTH-TYPE TRANSCRIPTIONAL REPRESSOR YETL"/>
    <property type="match status" value="1"/>
</dbReference>
<dbReference type="Pfam" id="PF12802">
    <property type="entry name" value="MarR_2"/>
    <property type="match status" value="1"/>
</dbReference>
<comment type="caution">
    <text evidence="2">The sequence shown here is derived from an EMBL/GenBank/DDBJ whole genome shotgun (WGS) entry which is preliminary data.</text>
</comment>
<sequence>MIHPARPPPIPVDYRRALRPPELGRTAYLGLMGNGSPSTSDLFHALTLLQGYSLGLSGVAQTSLAHGGASNVDIGLLTAVDAMGPVQPSVVAESLGRPRSTLSRSITRLLAAGMIESRPVPGDRRRVNLTLGPEGRRSLAAFHAALADYFEDCAPIVKEVLLLLGRDTEAVLDKPAIEPSEAARRLATVGATYVAAVEAAVAPYGIHAMVDRFAVAAIAHRGSIRPRQLADELWLTPAGTTGVLDRLERAGLTRRDATGVADDARGILVLLTPRGEAAAAAIIAVFAQHLEAILEVHSVRVSRGTP</sequence>
<dbReference type="InterPro" id="IPR000835">
    <property type="entry name" value="HTH_MarR-typ"/>
</dbReference>